<gene>
    <name evidence="1" type="ORF">PanWU01x14_230580</name>
</gene>
<proteinExistence type="predicted"/>
<protein>
    <submittedName>
        <fullName evidence="1">Uncharacterized protein</fullName>
    </submittedName>
</protein>
<dbReference type="EMBL" id="JXTB01000262">
    <property type="protein sequence ID" value="PON49378.1"/>
    <property type="molecule type" value="Genomic_DNA"/>
</dbReference>
<sequence length="142" mass="16141">MGVINEDKFLSLICKQSQLFMCLQKRDTCINMGISSLTAQNIDLKLLQEYSALQPHHQFQPSQLANQHTFSVDFEVKHCLRLSGCQLLQKVQIATCSHSLTWCSFHKRSLSASSTSTHELQNPSLISRTTKGSCRYIHLQMI</sequence>
<comment type="caution">
    <text evidence="1">The sequence shown here is derived from an EMBL/GenBank/DDBJ whole genome shotgun (WGS) entry which is preliminary data.</text>
</comment>
<evidence type="ECO:0000313" key="2">
    <source>
        <dbReference type="Proteomes" id="UP000237105"/>
    </source>
</evidence>
<keyword evidence="2" id="KW-1185">Reference proteome</keyword>
<accession>A0A2P5BKS0</accession>
<dbReference type="Proteomes" id="UP000237105">
    <property type="component" value="Unassembled WGS sequence"/>
</dbReference>
<organism evidence="1 2">
    <name type="scientific">Parasponia andersonii</name>
    <name type="common">Sponia andersonii</name>
    <dbReference type="NCBI Taxonomy" id="3476"/>
    <lineage>
        <taxon>Eukaryota</taxon>
        <taxon>Viridiplantae</taxon>
        <taxon>Streptophyta</taxon>
        <taxon>Embryophyta</taxon>
        <taxon>Tracheophyta</taxon>
        <taxon>Spermatophyta</taxon>
        <taxon>Magnoliopsida</taxon>
        <taxon>eudicotyledons</taxon>
        <taxon>Gunneridae</taxon>
        <taxon>Pentapetalae</taxon>
        <taxon>rosids</taxon>
        <taxon>fabids</taxon>
        <taxon>Rosales</taxon>
        <taxon>Cannabaceae</taxon>
        <taxon>Parasponia</taxon>
    </lineage>
</organism>
<evidence type="ECO:0000313" key="1">
    <source>
        <dbReference type="EMBL" id="PON49378.1"/>
    </source>
</evidence>
<dbReference type="AlphaFoldDB" id="A0A2P5BKS0"/>
<name>A0A2P5BKS0_PARAD</name>
<reference evidence="2" key="1">
    <citation type="submission" date="2016-06" db="EMBL/GenBank/DDBJ databases">
        <title>Parallel loss of symbiosis genes in relatives of nitrogen-fixing non-legume Parasponia.</title>
        <authorList>
            <person name="Van Velzen R."/>
            <person name="Holmer R."/>
            <person name="Bu F."/>
            <person name="Rutten L."/>
            <person name="Van Zeijl A."/>
            <person name="Liu W."/>
            <person name="Santuari L."/>
            <person name="Cao Q."/>
            <person name="Sharma T."/>
            <person name="Shen D."/>
            <person name="Roswanjaya Y."/>
            <person name="Wardhani T."/>
            <person name="Kalhor M.S."/>
            <person name="Jansen J."/>
            <person name="Van den Hoogen J."/>
            <person name="Gungor B."/>
            <person name="Hartog M."/>
            <person name="Hontelez J."/>
            <person name="Verver J."/>
            <person name="Yang W.-C."/>
            <person name="Schijlen E."/>
            <person name="Repin R."/>
            <person name="Schilthuizen M."/>
            <person name="Schranz E."/>
            <person name="Heidstra R."/>
            <person name="Miyata K."/>
            <person name="Fedorova E."/>
            <person name="Kohlen W."/>
            <person name="Bisseling T."/>
            <person name="Smit S."/>
            <person name="Geurts R."/>
        </authorList>
    </citation>
    <scope>NUCLEOTIDE SEQUENCE [LARGE SCALE GENOMIC DNA]</scope>
    <source>
        <strain evidence="2">cv. WU1-14</strain>
    </source>
</reference>